<accession>A0A8B0STN3</accession>
<dbReference type="AlphaFoldDB" id="A0A8B0STN3"/>
<organism evidence="1">
    <name type="scientific">Klebsiella pneumoniae</name>
    <dbReference type="NCBI Taxonomy" id="573"/>
    <lineage>
        <taxon>Bacteria</taxon>
        <taxon>Pseudomonadati</taxon>
        <taxon>Pseudomonadota</taxon>
        <taxon>Gammaproteobacteria</taxon>
        <taxon>Enterobacterales</taxon>
        <taxon>Enterobacteriaceae</taxon>
        <taxon>Klebsiella/Raoultella group</taxon>
        <taxon>Klebsiella</taxon>
        <taxon>Klebsiella pneumoniae complex</taxon>
    </lineage>
</organism>
<reference evidence="1" key="1">
    <citation type="submission" date="2020-01" db="EMBL/GenBank/DDBJ databases">
        <authorList>
            <person name="Qin S."/>
        </authorList>
    </citation>
    <scope>NUCLEOTIDE SEQUENCE</scope>
    <source>
        <strain evidence="1">CVir17-16-YZ6g</strain>
        <plasmid evidence="1">p17-15-vir-like</plasmid>
    </source>
</reference>
<name>A0A8B0STN3_KLEPN</name>
<sequence length="102" mass="11726">MIFLFNLRTSFFSAIIFFLFCCKLMKALREIPQGYRGVPSRKSRSALFSSVSCLTCTSRHYSNSPKKTVKQPSTRVITGFMEDLSRKKRSFTHLVFTRNNAG</sequence>
<proteinExistence type="predicted"/>
<geneLocation type="plasmid" evidence="1">
    <name>p17-15-vir-like</name>
</geneLocation>
<keyword evidence="1" id="KW-0614">Plasmid</keyword>
<evidence type="ECO:0000313" key="1">
    <source>
        <dbReference type="EMBL" id="QTX14369.1"/>
    </source>
</evidence>
<dbReference type="EMBL" id="MN956836">
    <property type="protein sequence ID" value="QTX14369.1"/>
    <property type="molecule type" value="Genomic_DNA"/>
</dbReference>
<protein>
    <submittedName>
        <fullName evidence="1">Uncharacterized protein</fullName>
    </submittedName>
</protein>